<dbReference type="RefSeq" id="WP_165389781.1">
    <property type="nucleotide sequence ID" value="NZ_SGXG01000001.1"/>
</dbReference>
<dbReference type="AlphaFoldDB" id="A0A4Q7P661"/>
<accession>A0A4Q7P661</accession>
<evidence type="ECO:0000313" key="1">
    <source>
        <dbReference type="EMBL" id="RZS94950.1"/>
    </source>
</evidence>
<reference evidence="1 2" key="1">
    <citation type="submission" date="2019-02" db="EMBL/GenBank/DDBJ databases">
        <title>Genomic Encyclopedia of Archaeal and Bacterial Type Strains, Phase II (KMG-II): from individual species to whole genera.</title>
        <authorList>
            <person name="Goeker M."/>
        </authorList>
    </citation>
    <scope>NUCLEOTIDE SEQUENCE [LARGE SCALE GENOMIC DNA]</scope>
    <source>
        <strain evidence="1 2">DSM 21411</strain>
    </source>
</reference>
<evidence type="ECO:0000313" key="2">
    <source>
        <dbReference type="Proteomes" id="UP000292209"/>
    </source>
</evidence>
<keyword evidence="2" id="KW-1185">Reference proteome</keyword>
<dbReference type="EMBL" id="SGXG01000001">
    <property type="protein sequence ID" value="RZS94950.1"/>
    <property type="molecule type" value="Genomic_DNA"/>
</dbReference>
<gene>
    <name evidence="1" type="ORF">BC751_0462</name>
</gene>
<organism evidence="1 2">
    <name type="scientific">Cecembia calidifontis</name>
    <dbReference type="NCBI Taxonomy" id="1187080"/>
    <lineage>
        <taxon>Bacteria</taxon>
        <taxon>Pseudomonadati</taxon>
        <taxon>Bacteroidota</taxon>
        <taxon>Cytophagia</taxon>
        <taxon>Cytophagales</taxon>
        <taxon>Cyclobacteriaceae</taxon>
        <taxon>Cecembia</taxon>
    </lineage>
</organism>
<sequence length="54" mass="6571">MPALINIHQQEWLFIKNKSEDFKKLKLYPRLIGIFFSWLNKKEAKFYIDGVLWA</sequence>
<dbReference type="Proteomes" id="UP000292209">
    <property type="component" value="Unassembled WGS sequence"/>
</dbReference>
<name>A0A4Q7P661_9BACT</name>
<proteinExistence type="predicted"/>
<comment type="caution">
    <text evidence="1">The sequence shown here is derived from an EMBL/GenBank/DDBJ whole genome shotgun (WGS) entry which is preliminary data.</text>
</comment>
<protein>
    <submittedName>
        <fullName evidence="1">Uncharacterized protein</fullName>
    </submittedName>
</protein>